<dbReference type="OrthoDB" id="1797962at2"/>
<sequence length="183" mass="20799">MVKNQLDFLARWEAERFKASGRSIYATSKLFILYVGGVLLIAFLASSPWLYAYKLDRDILQLDTRISGFSVEKQNVNQLNQLKKQVDEGNQVLLIYNQSKLNPDDVFLKLMPLLPSDTTISSLNIQEDKSFQVSINIVTPIDVLRLWVSLRDSGLFQSIDINTVSLQDKPQTLSLTLKFAEAK</sequence>
<protein>
    <submittedName>
        <fullName evidence="2">Uncharacterized protein</fullName>
    </submittedName>
</protein>
<dbReference type="AlphaFoldDB" id="W0EHT2"/>
<name>W0EHT2_9FIRM</name>
<feature type="transmembrane region" description="Helical" evidence="1">
    <location>
        <begin position="31"/>
        <end position="52"/>
    </location>
</feature>
<organism evidence="2 3">
    <name type="scientific">Desulfitobacterium metallireducens DSM 15288</name>
    <dbReference type="NCBI Taxonomy" id="871968"/>
    <lineage>
        <taxon>Bacteria</taxon>
        <taxon>Bacillati</taxon>
        <taxon>Bacillota</taxon>
        <taxon>Clostridia</taxon>
        <taxon>Eubacteriales</taxon>
        <taxon>Desulfitobacteriaceae</taxon>
        <taxon>Desulfitobacterium</taxon>
    </lineage>
</organism>
<keyword evidence="1" id="KW-0812">Transmembrane</keyword>
<dbReference type="HOGENOM" id="CLU_128097_0_0_9"/>
<reference evidence="2 3" key="1">
    <citation type="submission" date="2013-12" db="EMBL/GenBank/DDBJ databases">
        <authorList>
            <consortium name="DOE Joint Genome Institute"/>
            <person name="Smidt H."/>
            <person name="Huntemann M."/>
            <person name="Han J."/>
            <person name="Chen A."/>
            <person name="Kyrpides N."/>
            <person name="Mavromatis K."/>
            <person name="Markowitz V."/>
            <person name="Palaniappan K."/>
            <person name="Ivanova N."/>
            <person name="Schaumberg A."/>
            <person name="Pati A."/>
            <person name="Liolios K."/>
            <person name="Nordberg H.P."/>
            <person name="Cantor M.N."/>
            <person name="Hua S.X."/>
            <person name="Woyke T."/>
        </authorList>
    </citation>
    <scope>NUCLEOTIDE SEQUENCE [LARGE SCALE GENOMIC DNA]</scope>
    <source>
        <strain evidence="3">DSM 15288</strain>
    </source>
</reference>
<gene>
    <name evidence="2" type="ORF">DESME_10615</name>
</gene>
<keyword evidence="3" id="KW-1185">Reference proteome</keyword>
<keyword evidence="1" id="KW-1133">Transmembrane helix</keyword>
<proteinExistence type="predicted"/>
<keyword evidence="1" id="KW-0472">Membrane</keyword>
<evidence type="ECO:0000313" key="3">
    <source>
        <dbReference type="Proteomes" id="UP000010847"/>
    </source>
</evidence>
<dbReference type="EMBL" id="CP007032">
    <property type="protein sequence ID" value="AHF08631.1"/>
    <property type="molecule type" value="Genomic_DNA"/>
</dbReference>
<evidence type="ECO:0000256" key="1">
    <source>
        <dbReference type="SAM" id="Phobius"/>
    </source>
</evidence>
<evidence type="ECO:0000313" key="2">
    <source>
        <dbReference type="EMBL" id="AHF08631.1"/>
    </source>
</evidence>
<dbReference type="RefSeq" id="WP_006716031.1">
    <property type="nucleotide sequence ID" value="NZ_CP007032.1"/>
</dbReference>
<dbReference type="STRING" id="871968.DESME_10615"/>
<dbReference type="KEGG" id="dmt:DESME_10615"/>
<dbReference type="Proteomes" id="UP000010847">
    <property type="component" value="Chromosome"/>
</dbReference>
<accession>W0EHT2</accession>